<sequence>MELDYKKIGTRIAHRRRQLGLKQSDVEERAEIGYKYLSNIERGISVPSTEVIMRLAAALDTTPDEFLVGTVQSTEASWRSVAERLRGMSPRQLSLVDSFLDWLSQQSL</sequence>
<evidence type="ECO:0000259" key="1">
    <source>
        <dbReference type="PROSITE" id="PS50943"/>
    </source>
</evidence>
<dbReference type="Proteomes" id="UP000760668">
    <property type="component" value="Unassembled WGS sequence"/>
</dbReference>
<gene>
    <name evidence="2" type="ORF">K8V01_09750</name>
</gene>
<protein>
    <submittedName>
        <fullName evidence="2">Helix-turn-helix domain-containing protein</fullName>
    </submittedName>
</protein>
<dbReference type="EMBL" id="DYUC01000097">
    <property type="protein sequence ID" value="HJG87288.1"/>
    <property type="molecule type" value="Genomic_DNA"/>
</dbReference>
<evidence type="ECO:0000313" key="2">
    <source>
        <dbReference type="EMBL" id="HJG87288.1"/>
    </source>
</evidence>
<accession>A0A921MME8</accession>
<organism evidence="2 3">
    <name type="scientific">Pseudoflavonifractor capillosus</name>
    <dbReference type="NCBI Taxonomy" id="106588"/>
    <lineage>
        <taxon>Bacteria</taxon>
        <taxon>Bacillati</taxon>
        <taxon>Bacillota</taxon>
        <taxon>Clostridia</taxon>
        <taxon>Eubacteriales</taxon>
        <taxon>Oscillospiraceae</taxon>
        <taxon>Pseudoflavonifractor</taxon>
    </lineage>
</organism>
<proteinExistence type="predicted"/>
<comment type="caution">
    <text evidence="2">The sequence shown here is derived from an EMBL/GenBank/DDBJ whole genome shotgun (WGS) entry which is preliminary data.</text>
</comment>
<dbReference type="InterPro" id="IPR001387">
    <property type="entry name" value="Cro/C1-type_HTH"/>
</dbReference>
<dbReference type="AlphaFoldDB" id="A0A921MME8"/>
<dbReference type="SMART" id="SM00530">
    <property type="entry name" value="HTH_XRE"/>
    <property type="match status" value="1"/>
</dbReference>
<dbReference type="InterPro" id="IPR010982">
    <property type="entry name" value="Lambda_DNA-bd_dom_sf"/>
</dbReference>
<dbReference type="PROSITE" id="PS50943">
    <property type="entry name" value="HTH_CROC1"/>
    <property type="match status" value="1"/>
</dbReference>
<dbReference type="SUPFAM" id="SSF47413">
    <property type="entry name" value="lambda repressor-like DNA-binding domains"/>
    <property type="match status" value="1"/>
</dbReference>
<dbReference type="Gene3D" id="1.10.260.40">
    <property type="entry name" value="lambda repressor-like DNA-binding domains"/>
    <property type="match status" value="1"/>
</dbReference>
<feature type="domain" description="HTH cro/C1-type" evidence="1">
    <location>
        <begin position="12"/>
        <end position="66"/>
    </location>
</feature>
<dbReference type="CDD" id="cd00093">
    <property type="entry name" value="HTH_XRE"/>
    <property type="match status" value="1"/>
</dbReference>
<evidence type="ECO:0000313" key="3">
    <source>
        <dbReference type="Proteomes" id="UP000760668"/>
    </source>
</evidence>
<dbReference type="GO" id="GO:0003677">
    <property type="term" value="F:DNA binding"/>
    <property type="evidence" value="ECO:0007669"/>
    <property type="project" value="InterPro"/>
</dbReference>
<reference evidence="2" key="2">
    <citation type="submission" date="2021-09" db="EMBL/GenBank/DDBJ databases">
        <authorList>
            <person name="Gilroy R."/>
        </authorList>
    </citation>
    <scope>NUCLEOTIDE SEQUENCE</scope>
    <source>
        <strain evidence="2">CHK179-5677</strain>
    </source>
</reference>
<dbReference type="RefSeq" id="WP_294536262.1">
    <property type="nucleotide sequence ID" value="NZ_DYUC01000097.1"/>
</dbReference>
<name>A0A921MME8_9FIRM</name>
<reference evidence="2" key="1">
    <citation type="journal article" date="2021" name="PeerJ">
        <title>Extensive microbial diversity within the chicken gut microbiome revealed by metagenomics and culture.</title>
        <authorList>
            <person name="Gilroy R."/>
            <person name="Ravi A."/>
            <person name="Getino M."/>
            <person name="Pursley I."/>
            <person name="Horton D.L."/>
            <person name="Alikhan N.F."/>
            <person name="Baker D."/>
            <person name="Gharbi K."/>
            <person name="Hall N."/>
            <person name="Watson M."/>
            <person name="Adriaenssens E.M."/>
            <person name="Foster-Nyarko E."/>
            <person name="Jarju S."/>
            <person name="Secka A."/>
            <person name="Antonio M."/>
            <person name="Oren A."/>
            <person name="Chaudhuri R.R."/>
            <person name="La Ragione R."/>
            <person name="Hildebrand F."/>
            <person name="Pallen M.J."/>
        </authorList>
    </citation>
    <scope>NUCLEOTIDE SEQUENCE</scope>
    <source>
        <strain evidence="2">CHK179-5677</strain>
    </source>
</reference>
<dbReference type="Pfam" id="PF01381">
    <property type="entry name" value="HTH_3"/>
    <property type="match status" value="1"/>
</dbReference>